<evidence type="ECO:0000256" key="2">
    <source>
        <dbReference type="ARBA" id="ARBA00022692"/>
    </source>
</evidence>
<reference evidence="6" key="1">
    <citation type="submission" date="2010-03" db="EMBL/GenBank/DDBJ databases">
        <title>Annotation of Blastomyces dermatitidis strain ATCC 18188.</title>
        <authorList>
            <consortium name="The Broad Institute Genome Sequencing Platform"/>
            <consortium name="Broad Institute Genome Sequencing Center for Infectious Disease."/>
            <person name="Cuomo C."/>
            <person name="Klein B."/>
            <person name="Sullivan T."/>
            <person name="Heitman J."/>
            <person name="Young S."/>
            <person name="Zeng Q."/>
            <person name="Gargeya S."/>
            <person name="Alvarado L."/>
            <person name="Berlin A.M."/>
            <person name="Chapman S.B."/>
            <person name="Chen Z."/>
            <person name="Freedman E."/>
            <person name="Gellesch M."/>
            <person name="Goldberg J."/>
            <person name="Griggs A."/>
            <person name="Gujja S."/>
            <person name="Heilman E."/>
            <person name="Heiman D."/>
            <person name="Howarth C."/>
            <person name="Mehta T."/>
            <person name="Neiman D."/>
            <person name="Pearson M."/>
            <person name="Roberts A."/>
            <person name="Saif S."/>
            <person name="Shea T."/>
            <person name="Shenoy N."/>
            <person name="Sisk P."/>
            <person name="Stolte C."/>
            <person name="Sykes S."/>
            <person name="White J."/>
            <person name="Yandava C."/>
            <person name="Haas B."/>
            <person name="Nusbaum C."/>
            <person name="Birren B."/>
        </authorList>
    </citation>
    <scope>NUCLEOTIDE SEQUENCE [LARGE SCALE GENOMIC DNA]</scope>
    <source>
        <strain evidence="6">ATCC 18188</strain>
    </source>
</reference>
<keyword evidence="4 5" id="KW-0472">Membrane</keyword>
<keyword evidence="2 5" id="KW-0812">Transmembrane</keyword>
<keyword evidence="3 5" id="KW-1133">Transmembrane helix</keyword>
<feature type="transmembrane region" description="Helical" evidence="5">
    <location>
        <begin position="260"/>
        <end position="282"/>
    </location>
</feature>
<comment type="subcellular location">
    <subcellularLocation>
        <location evidence="1">Membrane</location>
        <topology evidence="1">Multi-pass membrane protein</topology>
    </subcellularLocation>
</comment>
<dbReference type="AlphaFoldDB" id="F2TLH7"/>
<sequence length="407" mass="44283">MNTIRQLLAHVSESKLSTSLVPITNALDGFEKRDWIVTSYLLTYTGNVLHCRFLVVYAKLGDVFGRKTMFLLALALFTLFSILCGATNDVVELIIFRAFQGMGASGIYSMILAIAPTLVPQENANSWGYNWHEFSMEMDLPIESASGMCLYRDCDIIFAIINIVPDGCEVRRSFPGQGLQIGAEKSRCCWRGATPCIVHSARFALEEAGTRYSWSDAVIITTFSVGGIAGILFVFWELFLEKSTSLQEPVFPLRLLKKRVVAAMMATAFFTGFPFVAIVVNIPQRAQAVSGLSSVKAGLALLPLLLTSPLATAASGIFTSNFKIPPFYLILLGSVLQVIGVGLTCALPTKSFDVSPQQYGYKALMGLGFGLSLTTILTLAPLVIKDPDLGVTMGALTQVCVLGFRRH</sequence>
<feature type="transmembrane region" description="Helical" evidence="5">
    <location>
        <begin position="327"/>
        <end position="347"/>
    </location>
</feature>
<dbReference type="SUPFAM" id="SSF103473">
    <property type="entry name" value="MFS general substrate transporter"/>
    <property type="match status" value="2"/>
</dbReference>
<feature type="transmembrane region" description="Helical" evidence="5">
    <location>
        <begin position="94"/>
        <end position="115"/>
    </location>
</feature>
<proteinExistence type="predicted"/>
<dbReference type="Gene3D" id="1.20.1720.10">
    <property type="entry name" value="Multidrug resistance protein D"/>
    <property type="match status" value="1"/>
</dbReference>
<dbReference type="EMBL" id="GG749461">
    <property type="protein sequence ID" value="EGE84066.2"/>
    <property type="molecule type" value="Genomic_DNA"/>
</dbReference>
<evidence type="ECO:0000256" key="4">
    <source>
        <dbReference type="ARBA" id="ARBA00023136"/>
    </source>
</evidence>
<dbReference type="InterPro" id="IPR011701">
    <property type="entry name" value="MFS"/>
</dbReference>
<dbReference type="PANTHER" id="PTHR23501">
    <property type="entry name" value="MAJOR FACILITATOR SUPERFAMILY"/>
    <property type="match status" value="1"/>
</dbReference>
<dbReference type="PANTHER" id="PTHR23501:SF43">
    <property type="entry name" value="MULTIDRUG TRANSPORTER, PUTATIVE (AFU_ORTHOLOGUE AFUA_6G03040)-RELATED"/>
    <property type="match status" value="1"/>
</dbReference>
<dbReference type="InterPro" id="IPR036259">
    <property type="entry name" value="MFS_trans_sf"/>
</dbReference>
<evidence type="ECO:0000256" key="5">
    <source>
        <dbReference type="SAM" id="Phobius"/>
    </source>
</evidence>
<evidence type="ECO:0000313" key="6">
    <source>
        <dbReference type="EMBL" id="EGE84066.2"/>
    </source>
</evidence>
<dbReference type="Pfam" id="PF07690">
    <property type="entry name" value="MFS_1"/>
    <property type="match status" value="1"/>
</dbReference>
<dbReference type="GO" id="GO:0022857">
    <property type="term" value="F:transmembrane transporter activity"/>
    <property type="evidence" value="ECO:0007669"/>
    <property type="project" value="InterPro"/>
</dbReference>
<dbReference type="GO" id="GO:0005886">
    <property type="term" value="C:plasma membrane"/>
    <property type="evidence" value="ECO:0007669"/>
    <property type="project" value="TreeGrafter"/>
</dbReference>
<accession>F2TLH7</accession>
<feature type="transmembrane region" description="Helical" evidence="5">
    <location>
        <begin position="359"/>
        <end position="384"/>
    </location>
</feature>
<feature type="transmembrane region" description="Helical" evidence="5">
    <location>
        <begin position="69"/>
        <end position="88"/>
    </location>
</feature>
<gene>
    <name evidence="6" type="ORF">BDDG_07011</name>
</gene>
<name>F2TLH7_AJEDA</name>
<protein>
    <recommendedName>
        <fullName evidence="7">Major facilitator superfamily (MFS) profile domain-containing protein</fullName>
    </recommendedName>
</protein>
<organism evidence="6">
    <name type="scientific">Ajellomyces dermatitidis (strain ATCC 18188 / CBS 674.68)</name>
    <name type="common">Blastomyces dermatitidis</name>
    <dbReference type="NCBI Taxonomy" id="653446"/>
    <lineage>
        <taxon>Eukaryota</taxon>
        <taxon>Fungi</taxon>
        <taxon>Dikarya</taxon>
        <taxon>Ascomycota</taxon>
        <taxon>Pezizomycotina</taxon>
        <taxon>Eurotiomycetes</taxon>
        <taxon>Eurotiomycetidae</taxon>
        <taxon>Onygenales</taxon>
        <taxon>Ajellomycetaceae</taxon>
        <taxon>Blastomyces</taxon>
    </lineage>
</organism>
<dbReference type="OrthoDB" id="440553at2759"/>
<feature type="transmembrane region" description="Helical" evidence="5">
    <location>
        <begin position="35"/>
        <end position="57"/>
    </location>
</feature>
<evidence type="ECO:0000256" key="1">
    <source>
        <dbReference type="ARBA" id="ARBA00004141"/>
    </source>
</evidence>
<evidence type="ECO:0008006" key="7">
    <source>
        <dbReference type="Google" id="ProtNLM"/>
    </source>
</evidence>
<dbReference type="HOGENOM" id="CLU_000960_22_2_1"/>
<evidence type="ECO:0000256" key="3">
    <source>
        <dbReference type="ARBA" id="ARBA00022989"/>
    </source>
</evidence>
<dbReference type="Proteomes" id="UP000007802">
    <property type="component" value="Unassembled WGS sequence"/>
</dbReference>
<feature type="transmembrane region" description="Helical" evidence="5">
    <location>
        <begin position="217"/>
        <end position="240"/>
    </location>
</feature>
<feature type="transmembrane region" description="Helical" evidence="5">
    <location>
        <begin position="294"/>
        <end position="315"/>
    </location>
</feature>